<organism evidence="3 4">
    <name type="scientific">Lysinibacillus xylanilyticus</name>
    <dbReference type="NCBI Taxonomy" id="582475"/>
    <lineage>
        <taxon>Bacteria</taxon>
        <taxon>Bacillati</taxon>
        <taxon>Bacillota</taxon>
        <taxon>Bacilli</taxon>
        <taxon>Bacillales</taxon>
        <taxon>Bacillaceae</taxon>
        <taxon>Lysinibacillus</taxon>
    </lineage>
</organism>
<dbReference type="PANTHER" id="PTHR30336:SF4">
    <property type="entry name" value="ENVELOPE BIOGENESIS FACTOR ELYC"/>
    <property type="match status" value="1"/>
</dbReference>
<evidence type="ECO:0000313" key="3">
    <source>
        <dbReference type="EMBL" id="MEX3746976.1"/>
    </source>
</evidence>
<evidence type="ECO:0000313" key="4">
    <source>
        <dbReference type="Proteomes" id="UP001558534"/>
    </source>
</evidence>
<dbReference type="Gene3D" id="3.40.50.620">
    <property type="entry name" value="HUPs"/>
    <property type="match status" value="1"/>
</dbReference>
<feature type="domain" description="DUF218" evidence="2">
    <location>
        <begin position="41"/>
        <end position="174"/>
    </location>
</feature>
<keyword evidence="1" id="KW-1133">Transmembrane helix</keyword>
<proteinExistence type="predicted"/>
<accession>A0ABV3W1P9</accession>
<reference evidence="3 4" key="1">
    <citation type="submission" date="2024-07" db="EMBL/GenBank/DDBJ databases">
        <title>Characterization of a bacterium isolated from hydrolysated instant sea cucumber by whole-genome sequencing and metabolomics.</title>
        <authorList>
            <person name="Luo X."/>
            <person name="Zhang Z."/>
            <person name="Zheng Z."/>
            <person name="Zhang W."/>
            <person name="Ming T."/>
            <person name="Jiao L."/>
            <person name="Su X."/>
            <person name="Kong F."/>
            <person name="Xu J."/>
        </authorList>
    </citation>
    <scope>NUCLEOTIDE SEQUENCE [LARGE SCALE GENOMIC DNA]</scope>
    <source>
        <strain evidence="3 4">XL-2024</strain>
    </source>
</reference>
<dbReference type="RefSeq" id="WP_368637555.1">
    <property type="nucleotide sequence ID" value="NZ_JBFRHK010000012.1"/>
</dbReference>
<feature type="transmembrane region" description="Helical" evidence="1">
    <location>
        <begin position="6"/>
        <end position="23"/>
    </location>
</feature>
<evidence type="ECO:0000256" key="1">
    <source>
        <dbReference type="SAM" id="Phobius"/>
    </source>
</evidence>
<dbReference type="Proteomes" id="UP001558534">
    <property type="component" value="Unassembled WGS sequence"/>
</dbReference>
<dbReference type="Pfam" id="PF02698">
    <property type="entry name" value="DUF218"/>
    <property type="match status" value="1"/>
</dbReference>
<gene>
    <name evidence="3" type="ORF">AB1300_17790</name>
</gene>
<dbReference type="InterPro" id="IPR014729">
    <property type="entry name" value="Rossmann-like_a/b/a_fold"/>
</dbReference>
<dbReference type="PANTHER" id="PTHR30336">
    <property type="entry name" value="INNER MEMBRANE PROTEIN, PROBABLE PERMEASE"/>
    <property type="match status" value="1"/>
</dbReference>
<keyword evidence="1" id="KW-0472">Membrane</keyword>
<keyword evidence="4" id="KW-1185">Reference proteome</keyword>
<dbReference type="CDD" id="cd06259">
    <property type="entry name" value="YdcF-like"/>
    <property type="match status" value="1"/>
</dbReference>
<name>A0ABV3W1P9_9BACI</name>
<dbReference type="InterPro" id="IPR051599">
    <property type="entry name" value="Cell_Envelope_Assoc"/>
</dbReference>
<dbReference type="InterPro" id="IPR003848">
    <property type="entry name" value="DUF218"/>
</dbReference>
<sequence length="191" mass="21137">MKKWVLRVGIVLLAVGGVVYIWLGEEMKQGVQPVANGTAEYVIVLGAKVKPGGVPSLSLKNRLEEAVKYLNKYPHVKVIVSGGQGADEDRTEASVMLKYLQDNGIDTNRILVEDQSTSTYENLLFSKELLPTGTKRITIVSNDFHLKRAKYLAESLDFEVDVVAAKTPKSVEAKLKLRERAALLKTYVIGY</sequence>
<protein>
    <submittedName>
        <fullName evidence="3">YdcF family protein</fullName>
    </submittedName>
</protein>
<comment type="caution">
    <text evidence="3">The sequence shown here is derived from an EMBL/GenBank/DDBJ whole genome shotgun (WGS) entry which is preliminary data.</text>
</comment>
<evidence type="ECO:0000259" key="2">
    <source>
        <dbReference type="Pfam" id="PF02698"/>
    </source>
</evidence>
<keyword evidence="1" id="KW-0812">Transmembrane</keyword>
<dbReference type="EMBL" id="JBFRHK010000012">
    <property type="protein sequence ID" value="MEX3746976.1"/>
    <property type="molecule type" value="Genomic_DNA"/>
</dbReference>